<dbReference type="InterPro" id="IPR010730">
    <property type="entry name" value="HET"/>
</dbReference>
<organism evidence="2 3">
    <name type="scientific">Hyaloscypha hepaticicola</name>
    <dbReference type="NCBI Taxonomy" id="2082293"/>
    <lineage>
        <taxon>Eukaryota</taxon>
        <taxon>Fungi</taxon>
        <taxon>Dikarya</taxon>
        <taxon>Ascomycota</taxon>
        <taxon>Pezizomycotina</taxon>
        <taxon>Leotiomycetes</taxon>
        <taxon>Helotiales</taxon>
        <taxon>Hyaloscyphaceae</taxon>
        <taxon>Hyaloscypha</taxon>
    </lineage>
</organism>
<dbReference type="InterPro" id="IPR052895">
    <property type="entry name" value="HetReg/Transcr_Mod"/>
</dbReference>
<dbReference type="OrthoDB" id="3563801at2759"/>
<name>A0A2J6Q168_9HELO</name>
<accession>A0A2J6Q168</accession>
<keyword evidence="3" id="KW-1185">Reference proteome</keyword>
<dbReference type="STRING" id="1745343.A0A2J6Q168"/>
<reference evidence="2 3" key="1">
    <citation type="submission" date="2016-05" db="EMBL/GenBank/DDBJ databases">
        <title>A degradative enzymes factory behind the ericoid mycorrhizal symbiosis.</title>
        <authorList>
            <consortium name="DOE Joint Genome Institute"/>
            <person name="Martino E."/>
            <person name="Morin E."/>
            <person name="Grelet G."/>
            <person name="Kuo A."/>
            <person name="Kohler A."/>
            <person name="Daghino S."/>
            <person name="Barry K."/>
            <person name="Choi C."/>
            <person name="Cichocki N."/>
            <person name="Clum A."/>
            <person name="Copeland A."/>
            <person name="Hainaut M."/>
            <person name="Haridas S."/>
            <person name="Labutti K."/>
            <person name="Lindquist E."/>
            <person name="Lipzen A."/>
            <person name="Khouja H.-R."/>
            <person name="Murat C."/>
            <person name="Ohm R."/>
            <person name="Olson A."/>
            <person name="Spatafora J."/>
            <person name="Veneault-Fourrey C."/>
            <person name="Henrissat B."/>
            <person name="Grigoriev I."/>
            <person name="Martin F."/>
            <person name="Perotto S."/>
        </authorList>
    </citation>
    <scope>NUCLEOTIDE SEQUENCE [LARGE SCALE GENOMIC DNA]</scope>
    <source>
        <strain evidence="2 3">UAMH 7357</strain>
    </source>
</reference>
<dbReference type="Proteomes" id="UP000235672">
    <property type="component" value="Unassembled WGS sequence"/>
</dbReference>
<gene>
    <name evidence="2" type="ORF">NA56DRAFT_556177</name>
</gene>
<proteinExistence type="predicted"/>
<dbReference type="AlphaFoldDB" id="A0A2J6Q168"/>
<dbReference type="PANTHER" id="PTHR24148">
    <property type="entry name" value="ANKYRIN REPEAT DOMAIN-CONTAINING PROTEIN 39 HOMOLOG-RELATED"/>
    <property type="match status" value="1"/>
</dbReference>
<evidence type="ECO:0000313" key="2">
    <source>
        <dbReference type="EMBL" id="PMD20017.1"/>
    </source>
</evidence>
<sequence length="122" mass="14022">YEYMALPTTRHITLLLLYPRHPKGPVKCSLIPVLLDHAPSFDAISYTWASPDKEFYVHVNDNVIPVTANTYNALRDRSSYLFPRLLWIDSICINQENPSEKTDQIRLMGEICSNASLVTIWL</sequence>
<evidence type="ECO:0000313" key="3">
    <source>
        <dbReference type="Proteomes" id="UP000235672"/>
    </source>
</evidence>
<feature type="non-terminal residue" evidence="2">
    <location>
        <position position="122"/>
    </location>
</feature>
<dbReference type="PANTHER" id="PTHR24148:SF73">
    <property type="entry name" value="HET DOMAIN PROTEIN (AFU_ORTHOLOGUE AFUA_8G01020)"/>
    <property type="match status" value="1"/>
</dbReference>
<evidence type="ECO:0000259" key="1">
    <source>
        <dbReference type="Pfam" id="PF06985"/>
    </source>
</evidence>
<dbReference type="Pfam" id="PF06985">
    <property type="entry name" value="HET"/>
    <property type="match status" value="1"/>
</dbReference>
<feature type="domain" description="Heterokaryon incompatibility" evidence="1">
    <location>
        <begin position="41"/>
        <end position="122"/>
    </location>
</feature>
<feature type="non-terminal residue" evidence="2">
    <location>
        <position position="1"/>
    </location>
</feature>
<protein>
    <submittedName>
        <fullName evidence="2">HET-domain-containing protein</fullName>
    </submittedName>
</protein>
<dbReference type="EMBL" id="KZ613487">
    <property type="protein sequence ID" value="PMD20017.1"/>
    <property type="molecule type" value="Genomic_DNA"/>
</dbReference>